<dbReference type="GO" id="GO:0071949">
    <property type="term" value="F:FAD binding"/>
    <property type="evidence" value="ECO:0007669"/>
    <property type="project" value="InterPro"/>
</dbReference>
<dbReference type="InterPro" id="IPR016166">
    <property type="entry name" value="FAD-bd_PCMH"/>
</dbReference>
<evidence type="ECO:0000256" key="5">
    <source>
        <dbReference type="SAM" id="SignalP"/>
    </source>
</evidence>
<comment type="similarity">
    <text evidence="1">Belongs to the oxygen-dependent FAD-linked oxidoreductase family.</text>
</comment>
<protein>
    <recommendedName>
        <fullName evidence="6">FAD-binding PCMH-type domain-containing protein</fullName>
    </recommendedName>
</protein>
<evidence type="ECO:0000259" key="6">
    <source>
        <dbReference type="PROSITE" id="PS51387"/>
    </source>
</evidence>
<sequence length="519" mass="55042">MYSLLTQLAAGVLVLAFSASALPASDGSSLTTNVTNCLNSYQVPFEDSTSSNWTSLITPYNLRLFWYPAIVTLPYTPQHVSASVICAAAAGLKVQAKSGGHSYASYSSGGQNGSLIVDLQNFNGVSVNNATGIATVGGGVRLGNLALDIYAQGQRALPHGTCPGVGIGGHFTHGGYGHSSRLWGLGLDTIVALDVVLANGSYIHVTPTQYPSIYFAMRGAADSFGIAVNFYLQTHPAPWSVINFSASIPQVLDNATIVTEALLGLQTTVADPSYINGNISFGIYTDSSGAFSLSGWCIECDVSTFNSITFPKLLESFPPPSSQSATPLGWIDSLTNLANGEALNVPLYGYDMHDTFYAKSIVTKEAAPPTHAEWLGFWTFVTGPGRSAPNPWYSIINLYGGAGSQINVPPANASAYSDRDALWVFQNYASHASPFPTSTVVPFLDNLTSSLAAGNNATDFGIYLNYADPDLSARQVARLGYGTSTYERLLAIKRRVDPRDVFWNPQAVGNVGLAEVMDG</sequence>
<dbReference type="InterPro" id="IPR036318">
    <property type="entry name" value="FAD-bd_PCMH-like_sf"/>
</dbReference>
<dbReference type="PANTHER" id="PTHR42973">
    <property type="entry name" value="BINDING OXIDOREDUCTASE, PUTATIVE (AFU_ORTHOLOGUE AFUA_1G17690)-RELATED"/>
    <property type="match status" value="1"/>
</dbReference>
<evidence type="ECO:0000256" key="4">
    <source>
        <dbReference type="ARBA" id="ARBA00023002"/>
    </source>
</evidence>
<proteinExistence type="inferred from homology"/>
<dbReference type="Proteomes" id="UP000241818">
    <property type="component" value="Unassembled WGS sequence"/>
</dbReference>
<dbReference type="GeneID" id="36575393"/>
<keyword evidence="8" id="KW-1185">Reference proteome</keyword>
<dbReference type="RefSeq" id="XP_024723882.1">
    <property type="nucleotide sequence ID" value="XM_024867312.1"/>
</dbReference>
<evidence type="ECO:0000313" key="8">
    <source>
        <dbReference type="Proteomes" id="UP000241818"/>
    </source>
</evidence>
<feature type="signal peptide" evidence="5">
    <location>
        <begin position="1"/>
        <end position="21"/>
    </location>
</feature>
<dbReference type="Gene3D" id="3.30.465.10">
    <property type="match status" value="1"/>
</dbReference>
<dbReference type="Pfam" id="PF01565">
    <property type="entry name" value="FAD_binding_4"/>
    <property type="match status" value="1"/>
</dbReference>
<evidence type="ECO:0000256" key="3">
    <source>
        <dbReference type="ARBA" id="ARBA00022827"/>
    </source>
</evidence>
<name>A0A2T3BAD1_AMORE</name>
<dbReference type="Gene3D" id="3.40.462.20">
    <property type="match status" value="1"/>
</dbReference>
<dbReference type="GO" id="GO:0016491">
    <property type="term" value="F:oxidoreductase activity"/>
    <property type="evidence" value="ECO:0007669"/>
    <property type="project" value="UniProtKB-KW"/>
</dbReference>
<organism evidence="7 8">
    <name type="scientific">Amorphotheca resinae ATCC 22711</name>
    <dbReference type="NCBI Taxonomy" id="857342"/>
    <lineage>
        <taxon>Eukaryota</taxon>
        <taxon>Fungi</taxon>
        <taxon>Dikarya</taxon>
        <taxon>Ascomycota</taxon>
        <taxon>Pezizomycotina</taxon>
        <taxon>Leotiomycetes</taxon>
        <taxon>Helotiales</taxon>
        <taxon>Amorphothecaceae</taxon>
        <taxon>Amorphotheca</taxon>
    </lineage>
</organism>
<dbReference type="STRING" id="857342.A0A2T3BAD1"/>
<dbReference type="OrthoDB" id="407275at2759"/>
<gene>
    <name evidence="7" type="ORF">M430DRAFT_39394</name>
</gene>
<dbReference type="Pfam" id="PF08031">
    <property type="entry name" value="BBE"/>
    <property type="match status" value="1"/>
</dbReference>
<dbReference type="InterPro" id="IPR012951">
    <property type="entry name" value="BBE"/>
</dbReference>
<accession>A0A2T3BAD1</accession>
<dbReference type="PROSITE" id="PS51387">
    <property type="entry name" value="FAD_PCMH"/>
    <property type="match status" value="1"/>
</dbReference>
<keyword evidence="5" id="KW-0732">Signal</keyword>
<dbReference type="InParanoid" id="A0A2T3BAD1"/>
<keyword evidence="2" id="KW-0285">Flavoprotein</keyword>
<evidence type="ECO:0000313" key="7">
    <source>
        <dbReference type="EMBL" id="PSS25283.1"/>
    </source>
</evidence>
<dbReference type="AlphaFoldDB" id="A0A2T3BAD1"/>
<dbReference type="PANTHER" id="PTHR42973:SF15">
    <property type="entry name" value="FAD-BINDING PCMH-TYPE DOMAIN-CONTAINING PROTEIN"/>
    <property type="match status" value="1"/>
</dbReference>
<dbReference type="EMBL" id="KZ679007">
    <property type="protein sequence ID" value="PSS25283.1"/>
    <property type="molecule type" value="Genomic_DNA"/>
</dbReference>
<dbReference type="InterPro" id="IPR006094">
    <property type="entry name" value="Oxid_FAD_bind_N"/>
</dbReference>
<dbReference type="SUPFAM" id="SSF56176">
    <property type="entry name" value="FAD-binding/transporter-associated domain-like"/>
    <property type="match status" value="1"/>
</dbReference>
<feature type="chain" id="PRO_5015772854" description="FAD-binding PCMH-type domain-containing protein" evidence="5">
    <location>
        <begin position="22"/>
        <end position="519"/>
    </location>
</feature>
<keyword evidence="4" id="KW-0560">Oxidoreductase</keyword>
<feature type="domain" description="FAD-binding PCMH-type" evidence="6">
    <location>
        <begin position="64"/>
        <end position="237"/>
    </location>
</feature>
<dbReference type="InterPro" id="IPR050416">
    <property type="entry name" value="FAD-linked_Oxidoreductase"/>
</dbReference>
<evidence type="ECO:0000256" key="1">
    <source>
        <dbReference type="ARBA" id="ARBA00005466"/>
    </source>
</evidence>
<dbReference type="InterPro" id="IPR016169">
    <property type="entry name" value="FAD-bd_PCMH_sub2"/>
</dbReference>
<keyword evidence="3" id="KW-0274">FAD</keyword>
<evidence type="ECO:0000256" key="2">
    <source>
        <dbReference type="ARBA" id="ARBA00022630"/>
    </source>
</evidence>
<reference evidence="7 8" key="1">
    <citation type="journal article" date="2018" name="New Phytol.">
        <title>Comparative genomics and transcriptomics depict ericoid mycorrhizal fungi as versatile saprotrophs and plant mutualists.</title>
        <authorList>
            <person name="Martino E."/>
            <person name="Morin E."/>
            <person name="Grelet G.A."/>
            <person name="Kuo A."/>
            <person name="Kohler A."/>
            <person name="Daghino S."/>
            <person name="Barry K.W."/>
            <person name="Cichocki N."/>
            <person name="Clum A."/>
            <person name="Dockter R.B."/>
            <person name="Hainaut M."/>
            <person name="Kuo R.C."/>
            <person name="LaButti K."/>
            <person name="Lindahl B.D."/>
            <person name="Lindquist E.A."/>
            <person name="Lipzen A."/>
            <person name="Khouja H.R."/>
            <person name="Magnuson J."/>
            <person name="Murat C."/>
            <person name="Ohm R.A."/>
            <person name="Singer S.W."/>
            <person name="Spatafora J.W."/>
            <person name="Wang M."/>
            <person name="Veneault-Fourrey C."/>
            <person name="Henrissat B."/>
            <person name="Grigoriev I.V."/>
            <person name="Martin F.M."/>
            <person name="Perotto S."/>
        </authorList>
    </citation>
    <scope>NUCLEOTIDE SEQUENCE [LARGE SCALE GENOMIC DNA]</scope>
    <source>
        <strain evidence="7 8">ATCC 22711</strain>
    </source>
</reference>